<dbReference type="Proteomes" id="UP000295511">
    <property type="component" value="Unassembled WGS sequence"/>
</dbReference>
<comment type="caution">
    <text evidence="2">The sequence shown here is derived from an EMBL/GenBank/DDBJ whole genome shotgun (WGS) entry which is preliminary data.</text>
</comment>
<sequence length="144" mass="15866">MKPRLRPKEEMPSMLPPEKDPGRFNPALRNREIVLDPARIGALIKEHFPEGEAQRFLANTVDMLREHVRVLGATLDAGNLGAAGGAVVALAALASRAGARQVERDGRLIQASLNAGRLERARRLWHRLHYNLAALDQALGQLFP</sequence>
<dbReference type="AlphaFoldDB" id="A0A4R5K771"/>
<name>A0A4R5K771_9MICC</name>
<protein>
    <submittedName>
        <fullName evidence="2">Uncharacterized protein</fullName>
    </submittedName>
</protein>
<accession>A0A4R5K771</accession>
<gene>
    <name evidence="2" type="ORF">E1809_22170</name>
</gene>
<proteinExistence type="predicted"/>
<feature type="compositionally biased region" description="Basic and acidic residues" evidence="1">
    <location>
        <begin position="1"/>
        <end position="22"/>
    </location>
</feature>
<dbReference type="EMBL" id="SMRU01000035">
    <property type="protein sequence ID" value="TDF90566.1"/>
    <property type="molecule type" value="Genomic_DNA"/>
</dbReference>
<feature type="region of interest" description="Disordered" evidence="1">
    <location>
        <begin position="1"/>
        <end position="25"/>
    </location>
</feature>
<keyword evidence="3" id="KW-1185">Reference proteome</keyword>
<evidence type="ECO:0000313" key="3">
    <source>
        <dbReference type="Proteomes" id="UP000295511"/>
    </source>
</evidence>
<organism evidence="2 3">
    <name type="scientific">Arthrobacter terricola</name>
    <dbReference type="NCBI Taxonomy" id="2547396"/>
    <lineage>
        <taxon>Bacteria</taxon>
        <taxon>Bacillati</taxon>
        <taxon>Actinomycetota</taxon>
        <taxon>Actinomycetes</taxon>
        <taxon>Micrococcales</taxon>
        <taxon>Micrococcaceae</taxon>
        <taxon>Arthrobacter</taxon>
    </lineage>
</organism>
<evidence type="ECO:0000256" key="1">
    <source>
        <dbReference type="SAM" id="MobiDB-lite"/>
    </source>
</evidence>
<reference evidence="2 3" key="1">
    <citation type="submission" date="2019-03" db="EMBL/GenBank/DDBJ databases">
        <title>Whole genome sequence of Arthrobacter sp JH1-1.</title>
        <authorList>
            <person name="Trinh H.N."/>
        </authorList>
    </citation>
    <scope>NUCLEOTIDE SEQUENCE [LARGE SCALE GENOMIC DNA]</scope>
    <source>
        <strain evidence="2 3">JH1-1</strain>
    </source>
</reference>
<evidence type="ECO:0000313" key="2">
    <source>
        <dbReference type="EMBL" id="TDF90566.1"/>
    </source>
</evidence>